<dbReference type="PANTHER" id="PTHR24346:SF30">
    <property type="entry name" value="MATERNAL EMBRYONIC LEUCINE ZIPPER KINASE"/>
    <property type="match status" value="1"/>
</dbReference>
<dbReference type="Proteomes" id="UP001164743">
    <property type="component" value="Chromosome 3A"/>
</dbReference>
<evidence type="ECO:0000256" key="2">
    <source>
        <dbReference type="ARBA" id="ARBA00022840"/>
    </source>
</evidence>
<dbReference type="SUPFAM" id="SSF56112">
    <property type="entry name" value="Protein kinase-like (PK-like)"/>
    <property type="match status" value="1"/>
</dbReference>
<dbReference type="PROSITE" id="PS00108">
    <property type="entry name" value="PROTEIN_KINASE_ST"/>
    <property type="match status" value="1"/>
</dbReference>
<dbReference type="EMBL" id="CP110423">
    <property type="protein sequence ID" value="WAQ83188.1"/>
    <property type="molecule type" value="Genomic_DNA"/>
</dbReference>
<dbReference type="Pfam" id="PF00069">
    <property type="entry name" value="Pkinase"/>
    <property type="match status" value="1"/>
</dbReference>
<dbReference type="InterPro" id="IPR000719">
    <property type="entry name" value="Prot_kinase_dom"/>
</dbReference>
<keyword evidence="2" id="KW-0067">ATP-binding</keyword>
<dbReference type="SMART" id="SM00220">
    <property type="entry name" value="S_TKc"/>
    <property type="match status" value="1"/>
</dbReference>
<dbReference type="RefSeq" id="XP_053018743.1">
    <property type="nucleotide sequence ID" value="XM_053167536.1"/>
</dbReference>
<proteinExistence type="predicted"/>
<keyword evidence="1" id="KW-0547">Nucleotide-binding</keyword>
<dbReference type="PANTHER" id="PTHR24346">
    <property type="entry name" value="MAP/MICROTUBULE AFFINITY-REGULATING KINASE"/>
    <property type="match status" value="1"/>
</dbReference>
<dbReference type="InterPro" id="IPR008271">
    <property type="entry name" value="Ser/Thr_kinase_AS"/>
</dbReference>
<dbReference type="Gene3D" id="1.10.510.10">
    <property type="entry name" value="Transferase(Phosphotransferase) domain 1"/>
    <property type="match status" value="1"/>
</dbReference>
<name>A0ABY7CFP0_9BASI</name>
<dbReference type="GeneID" id="77808431"/>
<dbReference type="InterPro" id="IPR011009">
    <property type="entry name" value="Kinase-like_dom_sf"/>
</dbReference>
<feature type="domain" description="Protein kinase" evidence="3">
    <location>
        <begin position="16"/>
        <end position="272"/>
    </location>
</feature>
<protein>
    <recommendedName>
        <fullName evidence="3">Protein kinase domain-containing protein</fullName>
    </recommendedName>
</protein>
<evidence type="ECO:0000256" key="1">
    <source>
        <dbReference type="ARBA" id="ARBA00022741"/>
    </source>
</evidence>
<accession>A0ABY7CFP0</accession>
<sequence>MEPSNPNHYHIPGYTIRLDLPIASGAFGVVYRGESVTSSTGTICAVKVIPKTCLATTLAVHREILHHSAASPHPDVLTLNNSTETATCGFLVLPYIPNGTLSDQIYLHRYFIRYPAQIAPIFFKIVSAVSYCHNHGIAHRDIKPANILCSHDDVYLADFGLPTTTQQSDQFGCGTWAYMSPECLGGFTRSVAHYDTFANNVWSLGVLLINLIHANKFWSEATGNNSGFCEFVLGAGNILSTQSPADLLLIMNMCTAEEERIPIDQVLNRLILV</sequence>
<evidence type="ECO:0000259" key="3">
    <source>
        <dbReference type="PROSITE" id="PS50011"/>
    </source>
</evidence>
<gene>
    <name evidence="4" type="ORF">PtA15_3A557</name>
</gene>
<dbReference type="PROSITE" id="PS50011">
    <property type="entry name" value="PROTEIN_KINASE_DOM"/>
    <property type="match status" value="1"/>
</dbReference>
<keyword evidence="5" id="KW-1185">Reference proteome</keyword>
<evidence type="ECO:0000313" key="4">
    <source>
        <dbReference type="EMBL" id="WAQ83188.1"/>
    </source>
</evidence>
<evidence type="ECO:0000313" key="5">
    <source>
        <dbReference type="Proteomes" id="UP001164743"/>
    </source>
</evidence>
<reference evidence="4" key="1">
    <citation type="submission" date="2022-10" db="EMBL/GenBank/DDBJ databases">
        <title>Puccinia triticina Genome sequencing and assembly.</title>
        <authorList>
            <person name="Li C."/>
        </authorList>
    </citation>
    <scope>NUCLEOTIDE SEQUENCE</scope>
    <source>
        <strain evidence="4">Pt15</strain>
    </source>
</reference>
<organism evidence="4 5">
    <name type="scientific">Puccinia triticina</name>
    <dbReference type="NCBI Taxonomy" id="208348"/>
    <lineage>
        <taxon>Eukaryota</taxon>
        <taxon>Fungi</taxon>
        <taxon>Dikarya</taxon>
        <taxon>Basidiomycota</taxon>
        <taxon>Pucciniomycotina</taxon>
        <taxon>Pucciniomycetes</taxon>
        <taxon>Pucciniales</taxon>
        <taxon>Pucciniaceae</taxon>
        <taxon>Puccinia</taxon>
    </lineage>
</organism>